<feature type="transmembrane region" description="Helical" evidence="8">
    <location>
        <begin position="311"/>
        <end position="336"/>
    </location>
</feature>
<organism evidence="9 10">
    <name type="scientific">Gordonia phthalatica</name>
    <dbReference type="NCBI Taxonomy" id="1136941"/>
    <lineage>
        <taxon>Bacteria</taxon>
        <taxon>Bacillati</taxon>
        <taxon>Actinomycetota</taxon>
        <taxon>Actinomycetes</taxon>
        <taxon>Mycobacteriales</taxon>
        <taxon>Gordoniaceae</taxon>
        <taxon>Gordonia</taxon>
    </lineage>
</organism>
<proteinExistence type="inferred from homology"/>
<evidence type="ECO:0000256" key="5">
    <source>
        <dbReference type="ARBA" id="ARBA00022989"/>
    </source>
</evidence>
<keyword evidence="4 8" id="KW-0812">Transmembrane</keyword>
<name>A0A0N7FUS3_9ACTN</name>
<dbReference type="GO" id="GO:0016020">
    <property type="term" value="C:membrane"/>
    <property type="evidence" value="ECO:0007669"/>
    <property type="project" value="UniProtKB-SubCell"/>
</dbReference>
<evidence type="ECO:0000313" key="9">
    <source>
        <dbReference type="EMBL" id="ALG85159.1"/>
    </source>
</evidence>
<dbReference type="KEGG" id="goq:ACH46_12570"/>
<dbReference type="GO" id="GO:0016757">
    <property type="term" value="F:glycosyltransferase activity"/>
    <property type="evidence" value="ECO:0007669"/>
    <property type="project" value="UniProtKB-KW"/>
</dbReference>
<accession>A0A0N7FUS3</accession>
<dbReference type="EMBL" id="CP011853">
    <property type="protein sequence ID" value="ALG85159.1"/>
    <property type="molecule type" value="Genomic_DNA"/>
</dbReference>
<keyword evidence="2" id="KW-0328">Glycosyltransferase</keyword>
<feature type="transmembrane region" description="Helical" evidence="8">
    <location>
        <begin position="467"/>
        <end position="489"/>
    </location>
</feature>
<gene>
    <name evidence="9" type="ORF">ACH46_12570</name>
</gene>
<dbReference type="PATRIC" id="fig|1136941.3.peg.2560"/>
<keyword evidence="3" id="KW-0808">Transferase</keyword>
<comment type="similarity">
    <text evidence="7">Belongs to the MptA/B family.</text>
</comment>
<sequence length="507" mass="55074">MTTTVTKSSPTGNPLRRYPDACLGFLGALLVTAGSYGLSDVPRLDATLPDLGLAPMTYGHGKTLSGFAFWTGVALMVIAWVRIGRDHERMSLRATMGTIVAWTAPLMVAIPTFSRDVYAYLGQASVFMHGFDPYTDGPAHAPGPIVDSMAQIWAPTTSPYSPGFMLLLRGIVEVTGDNVFAGVFLIRVALLPGLVLTMWAVPRIAAHFGASRRLGLWLVLVNPMLLIHLVGGPHLELLMMGFLAAGVALALAGRHVVGLVVLGLAISVKITAGIAIPFVLWIWIDHVRKRRAAERGVDIADPALISWRDRVGLFAATAAIPSAVFGVFTLILGLGVGWMNGLAYASRIINPFTIPIMIGHIVTYAAAPFATLNLQEVLPVTRGIGSVALALILVYLWWRYRTDERSAMAGMSWAMLALLLLEPSTLPWYYTWVACVVVAFTLPMWVRQVVVGVSTFYLIVFQPDDSILFYKPLESLMALAFAVLAAVSLRRRDPLRLRRFGSLLTHG</sequence>
<feature type="transmembrane region" description="Helical" evidence="8">
    <location>
        <begin position="64"/>
        <end position="83"/>
    </location>
</feature>
<evidence type="ECO:0000256" key="1">
    <source>
        <dbReference type="ARBA" id="ARBA00004141"/>
    </source>
</evidence>
<evidence type="ECO:0000256" key="8">
    <source>
        <dbReference type="SAM" id="Phobius"/>
    </source>
</evidence>
<keyword evidence="6 8" id="KW-0472">Membrane</keyword>
<evidence type="ECO:0000256" key="6">
    <source>
        <dbReference type="ARBA" id="ARBA00023136"/>
    </source>
</evidence>
<feature type="transmembrane region" description="Helical" evidence="8">
    <location>
        <begin position="214"/>
        <end position="231"/>
    </location>
</feature>
<evidence type="ECO:0000256" key="2">
    <source>
        <dbReference type="ARBA" id="ARBA00022676"/>
    </source>
</evidence>
<protein>
    <submittedName>
        <fullName evidence="9">Membrane protein</fullName>
    </submittedName>
</protein>
<feature type="transmembrane region" description="Helical" evidence="8">
    <location>
        <begin position="21"/>
        <end position="39"/>
    </location>
</feature>
<dbReference type="RefSeq" id="WP_062393228.1">
    <property type="nucleotide sequence ID" value="NZ_CP011853.1"/>
</dbReference>
<feature type="transmembrane region" description="Helical" evidence="8">
    <location>
        <begin position="379"/>
        <end position="398"/>
    </location>
</feature>
<dbReference type="STRING" id="1136941.ACH46_12570"/>
<dbReference type="InterPro" id="IPR049829">
    <property type="entry name" value="MptA/B-like"/>
</dbReference>
<feature type="transmembrane region" description="Helical" evidence="8">
    <location>
        <begin position="95"/>
        <end position="113"/>
    </location>
</feature>
<dbReference type="OrthoDB" id="5242303at2"/>
<dbReference type="NCBIfam" id="NF038066">
    <property type="entry name" value="MptB"/>
    <property type="match status" value="1"/>
</dbReference>
<evidence type="ECO:0000256" key="3">
    <source>
        <dbReference type="ARBA" id="ARBA00022679"/>
    </source>
</evidence>
<feature type="transmembrane region" description="Helical" evidence="8">
    <location>
        <begin position="348"/>
        <end position="367"/>
    </location>
</feature>
<keyword evidence="10" id="KW-1185">Reference proteome</keyword>
<feature type="transmembrane region" description="Helical" evidence="8">
    <location>
        <begin position="428"/>
        <end position="447"/>
    </location>
</feature>
<dbReference type="Pfam" id="PF26314">
    <property type="entry name" value="MptA_B_family"/>
    <property type="match status" value="1"/>
</dbReference>
<feature type="transmembrane region" description="Helical" evidence="8">
    <location>
        <begin position="260"/>
        <end position="284"/>
    </location>
</feature>
<feature type="transmembrane region" description="Helical" evidence="8">
    <location>
        <begin position="237"/>
        <end position="253"/>
    </location>
</feature>
<comment type="subcellular location">
    <subcellularLocation>
        <location evidence="1">Membrane</location>
        <topology evidence="1">Multi-pass membrane protein</topology>
    </subcellularLocation>
</comment>
<evidence type="ECO:0000256" key="7">
    <source>
        <dbReference type="ARBA" id="ARBA00043987"/>
    </source>
</evidence>
<dbReference type="AlphaFoldDB" id="A0A0N7FUS3"/>
<evidence type="ECO:0000313" key="10">
    <source>
        <dbReference type="Proteomes" id="UP000063789"/>
    </source>
</evidence>
<keyword evidence="5 8" id="KW-1133">Transmembrane helix</keyword>
<reference evidence="10" key="1">
    <citation type="submission" date="2015-06" db="EMBL/GenBank/DDBJ databases">
        <title>Complete genome sequence and metabolic analysis of phthalate degradation pathway in Gordonia sp. QH-11.</title>
        <authorList>
            <person name="Jin D."/>
            <person name="Kong X."/>
            <person name="Bai Z."/>
        </authorList>
    </citation>
    <scope>NUCLEOTIDE SEQUENCE [LARGE SCALE GENOMIC DNA]</scope>
    <source>
        <strain evidence="10">QH-11</strain>
    </source>
</reference>
<evidence type="ECO:0000256" key="4">
    <source>
        <dbReference type="ARBA" id="ARBA00022692"/>
    </source>
</evidence>
<feature type="transmembrane region" description="Helical" evidence="8">
    <location>
        <begin position="179"/>
        <end position="202"/>
    </location>
</feature>
<reference evidence="9 10" key="2">
    <citation type="journal article" date="2017" name="Int. J. Syst. Evol. Microbiol.">
        <title>Gordonia phthalatica sp. nov., a di-n-butyl phthalate-degrading bacterium isolated from activated sludge.</title>
        <authorList>
            <person name="Jin D."/>
            <person name="Kong X."/>
            <person name="Jia M."/>
            <person name="Yu X."/>
            <person name="Wang X."/>
            <person name="Zhuang X."/>
            <person name="Deng Y."/>
            <person name="Bai Z."/>
        </authorList>
    </citation>
    <scope>NUCLEOTIDE SEQUENCE [LARGE SCALE GENOMIC DNA]</scope>
    <source>
        <strain evidence="9 10">QH-11</strain>
    </source>
</reference>
<dbReference type="Proteomes" id="UP000063789">
    <property type="component" value="Chromosome"/>
</dbReference>